<proteinExistence type="predicted"/>
<evidence type="ECO:0000313" key="2">
    <source>
        <dbReference type="Proteomes" id="UP001307889"/>
    </source>
</evidence>
<gene>
    <name evidence="1" type="ORF">NTJ_07004</name>
</gene>
<organism evidence="1 2">
    <name type="scientific">Nesidiocoris tenuis</name>
    <dbReference type="NCBI Taxonomy" id="355587"/>
    <lineage>
        <taxon>Eukaryota</taxon>
        <taxon>Metazoa</taxon>
        <taxon>Ecdysozoa</taxon>
        <taxon>Arthropoda</taxon>
        <taxon>Hexapoda</taxon>
        <taxon>Insecta</taxon>
        <taxon>Pterygota</taxon>
        <taxon>Neoptera</taxon>
        <taxon>Paraneoptera</taxon>
        <taxon>Hemiptera</taxon>
        <taxon>Heteroptera</taxon>
        <taxon>Panheteroptera</taxon>
        <taxon>Cimicomorpha</taxon>
        <taxon>Miridae</taxon>
        <taxon>Dicyphina</taxon>
        <taxon>Nesidiocoris</taxon>
    </lineage>
</organism>
<dbReference type="EMBL" id="AP028913">
    <property type="protein sequence ID" value="BES94195.1"/>
    <property type="molecule type" value="Genomic_DNA"/>
</dbReference>
<sequence length="114" mass="13035">MGDGEAGGRVSDCAPSRDCARVRRKEVLRQSFYRDPITRLLHWGDRHLTGPSSPPARISRIAPATFWHLLLRGKLAGKEGEGRDFVEGREKKVVMQRRREMMQLQPRPMGELKV</sequence>
<accession>A0ABN7APQ1</accession>
<name>A0ABN7APQ1_9HEMI</name>
<protein>
    <submittedName>
        <fullName evidence="1">Uncharacterized protein</fullName>
    </submittedName>
</protein>
<dbReference type="Proteomes" id="UP001307889">
    <property type="component" value="Chromosome 5"/>
</dbReference>
<reference evidence="1 2" key="1">
    <citation type="submission" date="2023-09" db="EMBL/GenBank/DDBJ databases">
        <title>Nesidiocoris tenuis whole genome shotgun sequence.</title>
        <authorList>
            <person name="Shibata T."/>
            <person name="Shimoda M."/>
            <person name="Kobayashi T."/>
            <person name="Uehara T."/>
        </authorList>
    </citation>
    <scope>NUCLEOTIDE SEQUENCE [LARGE SCALE GENOMIC DNA]</scope>
    <source>
        <strain evidence="1 2">Japan</strain>
    </source>
</reference>
<keyword evidence="2" id="KW-1185">Reference proteome</keyword>
<evidence type="ECO:0000313" key="1">
    <source>
        <dbReference type="EMBL" id="BES94195.1"/>
    </source>
</evidence>